<accession>A0A7J0D6U0</accession>
<evidence type="ECO:0000313" key="2">
    <source>
        <dbReference type="Proteomes" id="UP000498740"/>
    </source>
</evidence>
<reference evidence="1 2" key="1">
    <citation type="submission" date="2020-05" db="EMBL/GenBank/DDBJ databases">
        <title>Whole genome shotgun sequence of Streptomyces microflavus NBRC 13062.</title>
        <authorList>
            <person name="Komaki H."/>
            <person name="Tamura T."/>
        </authorList>
    </citation>
    <scope>NUCLEOTIDE SEQUENCE [LARGE SCALE GENOMIC DNA]</scope>
    <source>
        <strain evidence="1 2">NBRC 13062</strain>
    </source>
</reference>
<evidence type="ECO:0008006" key="3">
    <source>
        <dbReference type="Google" id="ProtNLM"/>
    </source>
</evidence>
<dbReference type="RefSeq" id="WP_032760746.1">
    <property type="nucleotide sequence ID" value="NZ_BMUG01000025.1"/>
</dbReference>
<dbReference type="EMBL" id="BLWD01000005">
    <property type="protein sequence ID" value="GFN10189.1"/>
    <property type="molecule type" value="Genomic_DNA"/>
</dbReference>
<gene>
    <name evidence="1" type="ORF">Smic_87450</name>
</gene>
<protein>
    <recommendedName>
        <fullName evidence="3">Helix-turn-helix domain-containing protein</fullName>
    </recommendedName>
</protein>
<dbReference type="PANTHER" id="PTHR35010:SF2">
    <property type="entry name" value="BLL4672 PROTEIN"/>
    <property type="match status" value="1"/>
</dbReference>
<dbReference type="PANTHER" id="PTHR35010">
    <property type="entry name" value="BLL4672 PROTEIN-RELATED"/>
    <property type="match status" value="1"/>
</dbReference>
<sequence>MISEHDYRRLETGRRPMSSDTIAEVSRLLTLHPDEQLALYRWAGRPVPPLLSPITPEVPSDLRDHIDRLPFPALLEGPDFGIIAYNRRAARACPWTTRPGANVLVDLLLPGPGRECPRLAELQPPKLQWGRVVPVI</sequence>
<proteinExistence type="predicted"/>
<evidence type="ECO:0000313" key="1">
    <source>
        <dbReference type="EMBL" id="GFN10189.1"/>
    </source>
</evidence>
<comment type="caution">
    <text evidence="1">The sequence shown here is derived from an EMBL/GenBank/DDBJ whole genome shotgun (WGS) entry which is preliminary data.</text>
</comment>
<dbReference type="Proteomes" id="UP000498740">
    <property type="component" value="Unassembled WGS sequence"/>
</dbReference>
<organism evidence="1 2">
    <name type="scientific">Streptomyces microflavus</name>
    <name type="common">Streptomyces lipmanii</name>
    <dbReference type="NCBI Taxonomy" id="1919"/>
    <lineage>
        <taxon>Bacteria</taxon>
        <taxon>Bacillati</taxon>
        <taxon>Actinomycetota</taxon>
        <taxon>Actinomycetes</taxon>
        <taxon>Kitasatosporales</taxon>
        <taxon>Streptomycetaceae</taxon>
        <taxon>Streptomyces</taxon>
    </lineage>
</organism>
<dbReference type="AlphaFoldDB" id="A0A7J0D6U0"/>
<name>A0A7J0D6U0_STRMI</name>